<sequence>MQLFKYLKPSNNHTFRPQKTGIAPKGQIVEDSRREFALEAQDSCNYNRTSAAINSPETDHINTGINVVNLN</sequence>
<evidence type="ECO:0000313" key="2">
    <source>
        <dbReference type="EMBL" id="AIZ40845.1"/>
    </source>
</evidence>
<name>A0AAU8RTC3_9FLAO</name>
<evidence type="ECO:0000256" key="1">
    <source>
        <dbReference type="SAM" id="MobiDB-lite"/>
    </source>
</evidence>
<dbReference type="EMBL" id="CP009976">
    <property type="protein sequence ID" value="AIZ40845.1"/>
    <property type="molecule type" value="Genomic_DNA"/>
</dbReference>
<organism evidence="2 3">
    <name type="scientific">Cellulophaga baltica 18</name>
    <dbReference type="NCBI Taxonomy" id="1348584"/>
    <lineage>
        <taxon>Bacteria</taxon>
        <taxon>Pseudomonadati</taxon>
        <taxon>Bacteroidota</taxon>
        <taxon>Flavobacteriia</taxon>
        <taxon>Flavobacteriales</taxon>
        <taxon>Flavobacteriaceae</taxon>
        <taxon>Cellulophaga</taxon>
    </lineage>
</organism>
<evidence type="ECO:0000313" key="3">
    <source>
        <dbReference type="Proteomes" id="UP000030786"/>
    </source>
</evidence>
<proteinExistence type="predicted"/>
<dbReference type="RefSeq" id="WP_029447623.1">
    <property type="nucleotide sequence ID" value="NZ_CP009976.1"/>
</dbReference>
<dbReference type="Proteomes" id="UP000030786">
    <property type="component" value="Chromosome"/>
</dbReference>
<dbReference type="AlphaFoldDB" id="A0AAU8RTC3"/>
<accession>A0AAU8RTC3</accession>
<dbReference type="KEGG" id="cbat:M666_04245"/>
<gene>
    <name evidence="2" type="ORF">M666_04245</name>
</gene>
<protein>
    <submittedName>
        <fullName evidence="2">Uncharacterized protein</fullName>
    </submittedName>
</protein>
<dbReference type="GeneID" id="78059943"/>
<feature type="region of interest" description="Disordered" evidence="1">
    <location>
        <begin position="1"/>
        <end position="26"/>
    </location>
</feature>
<reference evidence="2 3" key="1">
    <citation type="journal article" date="2014" name="Environ. Microbiol.">
        <title>Contrasting genomic patterns and infection strategies of two co-existing Bacteroidetes podovirus genera.</title>
        <authorList>
            <person name="Holmfeldt K."/>
            <person name="Howard-Varona C."/>
            <person name="Solonenko N."/>
            <person name="Sullivan M.B."/>
        </authorList>
    </citation>
    <scope>NUCLEOTIDE SEQUENCE [LARGE SCALE GENOMIC DNA]</scope>
    <source>
        <strain evidence="2 3">18</strain>
    </source>
</reference>